<evidence type="ECO:0000313" key="3">
    <source>
        <dbReference type="Proteomes" id="UP000218811"/>
    </source>
</evidence>
<proteinExistence type="predicted"/>
<reference evidence="2 3" key="1">
    <citation type="journal article" date="2012" name="Science">
        <title>The Paleozoic origin of enzymatic lignin decomposition reconstructed from 31 fungal genomes.</title>
        <authorList>
            <person name="Floudas D."/>
            <person name="Binder M."/>
            <person name="Riley R."/>
            <person name="Barry K."/>
            <person name="Blanchette R.A."/>
            <person name="Henrissat B."/>
            <person name="Martinez A.T."/>
            <person name="Otillar R."/>
            <person name="Spatafora J.W."/>
            <person name="Yadav J.S."/>
            <person name="Aerts A."/>
            <person name="Benoit I."/>
            <person name="Boyd A."/>
            <person name="Carlson A."/>
            <person name="Copeland A."/>
            <person name="Coutinho P.M."/>
            <person name="de Vries R.P."/>
            <person name="Ferreira P."/>
            <person name="Findley K."/>
            <person name="Foster B."/>
            <person name="Gaskell J."/>
            <person name="Glotzer D."/>
            <person name="Gorecki P."/>
            <person name="Heitman J."/>
            <person name="Hesse C."/>
            <person name="Hori C."/>
            <person name="Igarashi K."/>
            <person name="Jurgens J.A."/>
            <person name="Kallen N."/>
            <person name="Kersten P."/>
            <person name="Kohler A."/>
            <person name="Kuees U."/>
            <person name="Kumar T.K.A."/>
            <person name="Kuo A."/>
            <person name="LaButti K."/>
            <person name="Larrondo L.F."/>
            <person name="Lindquist E."/>
            <person name="Ling A."/>
            <person name="Lombard V."/>
            <person name="Lucas S."/>
            <person name="Lundell T."/>
            <person name="Martin R."/>
            <person name="McLaughlin D.J."/>
            <person name="Morgenstern I."/>
            <person name="Morin E."/>
            <person name="Murat C."/>
            <person name="Nagy L.G."/>
            <person name="Nolan M."/>
            <person name="Ohm R.A."/>
            <person name="Patyshakuliyeva A."/>
            <person name="Rokas A."/>
            <person name="Ruiz-Duenas F.J."/>
            <person name="Sabat G."/>
            <person name="Salamov A."/>
            <person name="Samejima M."/>
            <person name="Schmutz J."/>
            <person name="Slot J.C."/>
            <person name="St John F."/>
            <person name="Stenlid J."/>
            <person name="Sun H."/>
            <person name="Sun S."/>
            <person name="Syed K."/>
            <person name="Tsang A."/>
            <person name="Wiebenga A."/>
            <person name="Young D."/>
            <person name="Pisabarro A."/>
            <person name="Eastwood D.C."/>
            <person name="Martin F."/>
            <person name="Cullen D."/>
            <person name="Grigoriev I.V."/>
            <person name="Hibbett D.S."/>
        </authorList>
    </citation>
    <scope>NUCLEOTIDE SEQUENCE [LARGE SCALE GENOMIC DNA]</scope>
    <source>
        <strain evidence="2 3">MD-104</strain>
    </source>
</reference>
<dbReference type="EMBL" id="KB468113">
    <property type="protein sequence ID" value="PCH40767.1"/>
    <property type="molecule type" value="Genomic_DNA"/>
</dbReference>
<evidence type="ECO:0000313" key="2">
    <source>
        <dbReference type="EMBL" id="PCH40767.1"/>
    </source>
</evidence>
<evidence type="ECO:0008006" key="4">
    <source>
        <dbReference type="Google" id="ProtNLM"/>
    </source>
</evidence>
<dbReference type="OrthoDB" id="3364132at2759"/>
<keyword evidence="3" id="KW-1185">Reference proteome</keyword>
<gene>
    <name evidence="2" type="ORF">WOLCODRAFT_150796</name>
</gene>
<dbReference type="Proteomes" id="UP000218811">
    <property type="component" value="Unassembled WGS sequence"/>
</dbReference>
<organism evidence="2 3">
    <name type="scientific">Wolfiporia cocos (strain MD-104)</name>
    <name type="common">Brown rot fungus</name>
    <dbReference type="NCBI Taxonomy" id="742152"/>
    <lineage>
        <taxon>Eukaryota</taxon>
        <taxon>Fungi</taxon>
        <taxon>Dikarya</taxon>
        <taxon>Basidiomycota</taxon>
        <taxon>Agaricomycotina</taxon>
        <taxon>Agaricomycetes</taxon>
        <taxon>Polyporales</taxon>
        <taxon>Phaeolaceae</taxon>
        <taxon>Wolfiporia</taxon>
    </lineage>
</organism>
<protein>
    <recommendedName>
        <fullName evidence="4">Nucleoplasmin-like domain-containing protein</fullName>
    </recommendedName>
</protein>
<feature type="region of interest" description="Disordered" evidence="1">
    <location>
        <begin position="193"/>
        <end position="279"/>
    </location>
</feature>
<dbReference type="AlphaFoldDB" id="A0A2H3JX64"/>
<evidence type="ECO:0000256" key="1">
    <source>
        <dbReference type="SAM" id="MobiDB-lite"/>
    </source>
</evidence>
<feature type="compositionally biased region" description="Acidic residues" evidence="1">
    <location>
        <begin position="245"/>
        <end position="262"/>
    </location>
</feature>
<name>A0A2H3JX64_WOLCO</name>
<sequence>MWLESLDKRLHEYRITGDGERTVTCFVASEAGQALTINMEHLLRRDLVLICCQENQVLCSGFSESMELGQIRGVCTSKNTSRSLEFAVVPQPGANESEELNLDDCGSLTIHLRRVKDSWKECYREPQSQPVDLQCRKAGTHYITLGEEYQTRTLFQAARHFDHQEAPFATFVFKFGPREFLEAKGIIPETEADLTSEQGPFEGAGYREPSCDEACSVTPDDPPKRVRFSASPEPQYFEVLSPVSSDDEEDTDDEESDEDENDWSLKKLPHPEPQSYIGHSEDGLAIMVVNYWW</sequence>
<accession>A0A2H3JX64</accession>